<evidence type="ECO:0000259" key="6">
    <source>
        <dbReference type="PROSITE" id="PS50016"/>
    </source>
</evidence>
<feature type="region of interest" description="Disordered" evidence="5">
    <location>
        <begin position="757"/>
        <end position="784"/>
    </location>
</feature>
<feature type="compositionally biased region" description="Low complexity" evidence="5">
    <location>
        <begin position="371"/>
        <end position="388"/>
    </location>
</feature>
<dbReference type="InterPro" id="IPR019786">
    <property type="entry name" value="Zinc_finger_PHD-type_CS"/>
</dbReference>
<feature type="domain" description="RING-type" evidence="7">
    <location>
        <begin position="95"/>
        <end position="135"/>
    </location>
</feature>
<evidence type="ECO:0000313" key="8">
    <source>
        <dbReference type="Proteomes" id="UP000050795"/>
    </source>
</evidence>
<feature type="compositionally biased region" description="Basic residues" evidence="5">
    <location>
        <begin position="556"/>
        <end position="574"/>
    </location>
</feature>
<feature type="compositionally biased region" description="Polar residues" evidence="5">
    <location>
        <begin position="457"/>
        <end position="478"/>
    </location>
</feature>
<dbReference type="AlphaFoldDB" id="A0AA85JU07"/>
<feature type="region of interest" description="Disordered" evidence="5">
    <location>
        <begin position="363"/>
        <end position="407"/>
    </location>
</feature>
<dbReference type="PROSITE" id="PS50016">
    <property type="entry name" value="ZF_PHD_2"/>
    <property type="match status" value="1"/>
</dbReference>
<dbReference type="CDD" id="cd15545">
    <property type="entry name" value="PHD_BAZ2A_like"/>
    <property type="match status" value="1"/>
</dbReference>
<dbReference type="Proteomes" id="UP000050795">
    <property type="component" value="Unassembled WGS sequence"/>
</dbReference>
<dbReference type="InterPro" id="IPR001965">
    <property type="entry name" value="Znf_PHD"/>
</dbReference>
<organism evidence="8 9">
    <name type="scientific">Trichobilharzia regenti</name>
    <name type="common">Nasal bird schistosome</name>
    <dbReference type="NCBI Taxonomy" id="157069"/>
    <lineage>
        <taxon>Eukaryota</taxon>
        <taxon>Metazoa</taxon>
        <taxon>Spiralia</taxon>
        <taxon>Lophotrochozoa</taxon>
        <taxon>Platyhelminthes</taxon>
        <taxon>Trematoda</taxon>
        <taxon>Digenea</taxon>
        <taxon>Strigeidida</taxon>
        <taxon>Schistosomatoidea</taxon>
        <taxon>Schistosomatidae</taxon>
        <taxon>Trichobilharzia</taxon>
    </lineage>
</organism>
<keyword evidence="1" id="KW-0479">Metal-binding</keyword>
<sequence>MSVYGGMLDILNLRKSGYFCGLCSCSIKGENCTPKSCSHTFHINCLEEWASGIDSSSEFACPVSGCSSSFTEILIRKAPGAVNFTTTSLKEDHQCPICCEKIQKPVATPESCNHAFCYVCLKEWSRVRHECPLDRGSYELILLSDRVGGPITKRVNAPPVKQQPPETPPLELDTNCEVCQRPDDEAHLLLCDHCDRGYHTYCLPTPLSSIPDGDWFCPDCVRHRVVPPDSTSNNAADTQIRRTTRRRLIDSEAEESDNDELNTTLEESSSENLNLRHELSHTAQRRLEEQATRRHRGRRLLQDLIADLSQRVTSEASVRARRRQSQRQRVRNQLASESTNINGSGVPRISQTTICFEIPSSTNQPVSLRLGRPPSGTSSSGRSRNHSTTRSERNGPVSSANQQELSRKRLRILSSSDSESDDESGIALRCVKLTGHRPRVIRSPSHESNVEEFPPASATSSLVSPTGNDESDSSVLNGSSSHEDSTTSESSYTYGIQNSTTENIQGESDSELSEFNANYNPPVKTTQKIRKILKKKPKRRLSNKKTIKRRVKRRVVKSKTTRRTRKRRICRKIPRLSTSISSNSPKASTSSQPRVRSGVIGTGLPKLSILGKETHCNFRLIVDEHNDEAPIRSPSPPCNPIATTSSVSSVPQLNSRSSTYLSDIEAAQDSLFHFSTRHMQVNPDHSMSPIPVTKQSSSHNKTNTASIKTNPVSLNNSPPAQCSTDTISGIHKSPVFSNQCINAKGDSSTVQSVSVPTSSAAIPSTSHDYPNEANSSHPGWSPESVHRVKSTLKHNLKAYIASHCIDKETCRDIFQRAWGKIVQKPPRKVTDERIAKLVDDYVQYCLRHRT</sequence>
<evidence type="ECO:0000256" key="2">
    <source>
        <dbReference type="ARBA" id="ARBA00022771"/>
    </source>
</evidence>
<feature type="compositionally biased region" description="Basic residues" evidence="5">
    <location>
        <begin position="319"/>
        <end position="330"/>
    </location>
</feature>
<reference evidence="8" key="1">
    <citation type="submission" date="2022-06" db="EMBL/GenBank/DDBJ databases">
        <authorList>
            <person name="Berger JAMES D."/>
            <person name="Berger JAMES D."/>
        </authorList>
    </citation>
    <scope>NUCLEOTIDE SEQUENCE [LARGE SCALE GENOMIC DNA]</scope>
</reference>
<feature type="compositionally biased region" description="Polar residues" evidence="5">
    <location>
        <begin position="576"/>
        <end position="594"/>
    </location>
</feature>
<name>A0AA85JU07_TRIRE</name>
<feature type="region of interest" description="Disordered" evidence="5">
    <location>
        <begin position="311"/>
        <end position="347"/>
    </location>
</feature>
<feature type="domain" description="RING-type" evidence="7">
    <location>
        <begin position="20"/>
        <end position="63"/>
    </location>
</feature>
<evidence type="ECO:0000256" key="3">
    <source>
        <dbReference type="ARBA" id="ARBA00022833"/>
    </source>
</evidence>
<accession>A0AA85JU07</accession>
<evidence type="ECO:0000256" key="1">
    <source>
        <dbReference type="ARBA" id="ARBA00022723"/>
    </source>
</evidence>
<feature type="compositionally biased region" description="Acidic residues" evidence="5">
    <location>
        <begin position="251"/>
        <end position="260"/>
    </location>
</feature>
<evidence type="ECO:0000256" key="5">
    <source>
        <dbReference type="SAM" id="MobiDB-lite"/>
    </source>
</evidence>
<dbReference type="PANTHER" id="PTHR12618">
    <property type="entry name" value="PHD AND RING FINGER DOMAIN-CONTAINING PROTEIN 1"/>
    <property type="match status" value="1"/>
</dbReference>
<dbReference type="Gene3D" id="3.30.40.10">
    <property type="entry name" value="Zinc/RING finger domain, C3HC4 (zinc finger)"/>
    <property type="match status" value="2"/>
</dbReference>
<dbReference type="WBParaSite" id="TREG1_50940.1">
    <property type="protein sequence ID" value="TREG1_50940.1"/>
    <property type="gene ID" value="TREG1_50940"/>
</dbReference>
<dbReference type="Pfam" id="PF00628">
    <property type="entry name" value="PHD"/>
    <property type="match status" value="1"/>
</dbReference>
<keyword evidence="2 4" id="KW-0863">Zinc-finger</keyword>
<dbReference type="Pfam" id="PF13639">
    <property type="entry name" value="zf-RING_2"/>
    <property type="match status" value="1"/>
</dbReference>
<dbReference type="PANTHER" id="PTHR12618:SF20">
    <property type="entry name" value="PHD AND RING FINGER DOMAIN-CONTAINING PROTEIN 1"/>
    <property type="match status" value="1"/>
</dbReference>
<feature type="compositionally biased region" description="Low complexity" evidence="5">
    <location>
        <begin position="261"/>
        <end position="273"/>
    </location>
</feature>
<dbReference type="SUPFAM" id="SSF57903">
    <property type="entry name" value="FYVE/PHD zinc finger"/>
    <property type="match status" value="1"/>
</dbReference>
<feature type="compositionally biased region" description="Polar residues" evidence="5">
    <location>
        <begin position="760"/>
        <end position="778"/>
    </location>
</feature>
<keyword evidence="8" id="KW-1185">Reference proteome</keyword>
<dbReference type="InterPro" id="IPR001841">
    <property type="entry name" value="Znf_RING"/>
</dbReference>
<evidence type="ECO:0000313" key="9">
    <source>
        <dbReference type="WBParaSite" id="TREG1_50940.1"/>
    </source>
</evidence>
<feature type="region of interest" description="Disordered" evidence="5">
    <location>
        <begin position="556"/>
        <end position="599"/>
    </location>
</feature>
<keyword evidence="3" id="KW-0862">Zinc</keyword>
<dbReference type="InterPro" id="IPR013083">
    <property type="entry name" value="Znf_RING/FYVE/PHD"/>
</dbReference>
<dbReference type="SUPFAM" id="SSF57850">
    <property type="entry name" value="RING/U-box"/>
    <property type="match status" value="2"/>
</dbReference>
<evidence type="ECO:0000256" key="4">
    <source>
        <dbReference type="PROSITE-ProRule" id="PRU00175"/>
    </source>
</evidence>
<evidence type="ECO:0000259" key="7">
    <source>
        <dbReference type="PROSITE" id="PS50089"/>
    </source>
</evidence>
<feature type="region of interest" description="Disordered" evidence="5">
    <location>
        <begin position="227"/>
        <end position="277"/>
    </location>
</feature>
<feature type="compositionally biased region" description="Polar residues" evidence="5">
    <location>
        <begin position="333"/>
        <end position="347"/>
    </location>
</feature>
<dbReference type="InterPro" id="IPR017907">
    <property type="entry name" value="Znf_RING_CS"/>
</dbReference>
<reference evidence="9" key="2">
    <citation type="submission" date="2023-11" db="UniProtKB">
        <authorList>
            <consortium name="WormBaseParasite"/>
        </authorList>
    </citation>
    <scope>IDENTIFICATION</scope>
</reference>
<dbReference type="SMART" id="SM00249">
    <property type="entry name" value="PHD"/>
    <property type="match status" value="1"/>
</dbReference>
<protein>
    <recommendedName>
        <fullName evidence="10">PHD and RING finger domain-containing protein 1</fullName>
    </recommendedName>
</protein>
<dbReference type="CDD" id="cd16448">
    <property type="entry name" value="RING-H2"/>
    <property type="match status" value="1"/>
</dbReference>
<feature type="domain" description="PHD-type" evidence="6">
    <location>
        <begin position="173"/>
        <end position="223"/>
    </location>
</feature>
<dbReference type="SMART" id="SM00184">
    <property type="entry name" value="RING"/>
    <property type="match status" value="3"/>
</dbReference>
<dbReference type="InterPro" id="IPR011011">
    <property type="entry name" value="Znf_FYVE_PHD"/>
</dbReference>
<dbReference type="InterPro" id="IPR047157">
    <property type="entry name" value="PHRF1/Atg35"/>
</dbReference>
<dbReference type="PROSITE" id="PS00518">
    <property type="entry name" value="ZF_RING_1"/>
    <property type="match status" value="1"/>
</dbReference>
<dbReference type="PROSITE" id="PS50089">
    <property type="entry name" value="ZF_RING_2"/>
    <property type="match status" value="2"/>
</dbReference>
<dbReference type="InterPro" id="IPR019787">
    <property type="entry name" value="Znf_PHD-finger"/>
</dbReference>
<feature type="region of interest" description="Disordered" evidence="5">
    <location>
        <begin position="439"/>
        <end position="493"/>
    </location>
</feature>
<proteinExistence type="predicted"/>
<evidence type="ECO:0008006" key="10">
    <source>
        <dbReference type="Google" id="ProtNLM"/>
    </source>
</evidence>
<dbReference type="GO" id="GO:0008270">
    <property type="term" value="F:zinc ion binding"/>
    <property type="evidence" value="ECO:0007669"/>
    <property type="project" value="UniProtKB-KW"/>
</dbReference>
<dbReference type="PROSITE" id="PS01359">
    <property type="entry name" value="ZF_PHD_1"/>
    <property type="match status" value="1"/>
</dbReference>